<dbReference type="PROSITE" id="PS50005">
    <property type="entry name" value="TPR"/>
    <property type="match status" value="1"/>
</dbReference>
<comment type="caution">
    <text evidence="5">The sequence shown here is derived from an EMBL/GenBank/DDBJ whole genome shotgun (WGS) entry which is preliminary data.</text>
</comment>
<dbReference type="eggNOG" id="COG1729">
    <property type="taxonomic scope" value="Bacteria"/>
</dbReference>
<dbReference type="PATRIC" id="fig|1313304.3.peg.1388"/>
<feature type="region of interest" description="Disordered" evidence="3">
    <location>
        <begin position="45"/>
        <end position="67"/>
    </location>
</feature>
<keyword evidence="1" id="KW-0802">TPR repeat</keyword>
<keyword evidence="6" id="KW-1185">Reference proteome</keyword>
<feature type="signal peptide" evidence="4">
    <location>
        <begin position="1"/>
        <end position="25"/>
    </location>
</feature>
<dbReference type="SMART" id="SM00028">
    <property type="entry name" value="TPR"/>
    <property type="match status" value="7"/>
</dbReference>
<evidence type="ECO:0000256" key="4">
    <source>
        <dbReference type="SAM" id="SignalP"/>
    </source>
</evidence>
<dbReference type="eggNOG" id="COG4105">
    <property type="taxonomic scope" value="Bacteria"/>
</dbReference>
<dbReference type="eggNOG" id="COG0457">
    <property type="taxonomic scope" value="Bacteria"/>
</dbReference>
<evidence type="ECO:0000313" key="5">
    <source>
        <dbReference type="EMBL" id="ERP31592.1"/>
    </source>
</evidence>
<feature type="repeat" description="TPR" evidence="1">
    <location>
        <begin position="161"/>
        <end position="194"/>
    </location>
</feature>
<gene>
    <name evidence="5" type="ORF">CALK_1455</name>
</gene>
<evidence type="ECO:0000256" key="3">
    <source>
        <dbReference type="SAM" id="MobiDB-lite"/>
    </source>
</evidence>
<organism evidence="5 6">
    <name type="scientific">Chitinivibrio alkaliphilus ACht1</name>
    <dbReference type="NCBI Taxonomy" id="1313304"/>
    <lineage>
        <taxon>Bacteria</taxon>
        <taxon>Pseudomonadati</taxon>
        <taxon>Fibrobacterota</taxon>
        <taxon>Chitinivibrionia</taxon>
        <taxon>Chitinivibrionales</taxon>
        <taxon>Chitinivibrionaceae</taxon>
        <taxon>Chitinivibrio</taxon>
    </lineage>
</organism>
<reference evidence="5 6" key="1">
    <citation type="journal article" date="2013" name="Environ. Microbiol.">
        <title>Genome analysis of Chitinivibrio alkaliphilus gen. nov., sp. nov., a novel extremely haloalkaliphilic anaerobic chitinolytic bacterium from the candidate phylum Termite Group 3.</title>
        <authorList>
            <person name="Sorokin D.Y."/>
            <person name="Gumerov V.M."/>
            <person name="Rakitin A.L."/>
            <person name="Beletsky A.V."/>
            <person name="Damste J.S."/>
            <person name="Muyzer G."/>
            <person name="Mardanov A.V."/>
            <person name="Ravin N.V."/>
        </authorList>
    </citation>
    <scope>NUCLEOTIDE SEQUENCE [LARGE SCALE GENOMIC DNA]</scope>
    <source>
        <strain evidence="5 6">ACht1</strain>
    </source>
</reference>
<dbReference type="AlphaFoldDB" id="U7D916"/>
<protein>
    <submittedName>
        <fullName evidence="5">TPR repeat-containing protein</fullName>
    </submittedName>
</protein>
<dbReference type="Gene3D" id="1.25.40.10">
    <property type="entry name" value="Tetratricopeptide repeat domain"/>
    <property type="match status" value="4"/>
</dbReference>
<dbReference type="Pfam" id="PF13174">
    <property type="entry name" value="TPR_6"/>
    <property type="match status" value="2"/>
</dbReference>
<feature type="coiled-coil region" evidence="2">
    <location>
        <begin position="1169"/>
        <end position="1242"/>
    </location>
</feature>
<dbReference type="InterPro" id="IPR019734">
    <property type="entry name" value="TPR_rpt"/>
</dbReference>
<keyword evidence="2" id="KW-0175">Coiled coil</keyword>
<feature type="chain" id="PRO_5004679083" evidence="4">
    <location>
        <begin position="26"/>
        <end position="1248"/>
    </location>
</feature>
<name>U7D916_9BACT</name>
<dbReference type="EMBL" id="ASJR01000011">
    <property type="protein sequence ID" value="ERP31592.1"/>
    <property type="molecule type" value="Genomic_DNA"/>
</dbReference>
<dbReference type="SUPFAM" id="SSF48452">
    <property type="entry name" value="TPR-like"/>
    <property type="match status" value="4"/>
</dbReference>
<sequence>MVTMRNCTYLLIALISFGFIFPATSSAESAEEIRERLRQLREERERIETRESSRDRSDDERSAQSINESIRRYERTLDGCEDATGFQRNICAEAIYSLGRLYYQRARNEFVQAQNRYEEAFAEWNRNPVGDRPTAPRPDYTQALRTYQQAVEEYPESNQLANAYFQIGGIYNLRGEVDSSMQAYKDLIEHAPDHRLVNNAHFRIAQMHFDEFRHRDALRHLKEIDMSQLTAINRELAHYRKSEIYYNIGDLLRSAEMFAQYVDNVDRDIFPRGDLRRNALDYISLAFSDLPEEGAQHALDYFDRVGQRTYEDTVIYEVGFKNFEHGQYDQAILALSTAMERFPHFERAPKAQMRIMNAHIINRRYEEANAAREELIERYHRDGSWAANNRDNAIALAQAEEHVKDAISSTALYYHSEAQKDTTDTGEPSPEGVEKYQQALAMYNRFISDFDEDEWRVYQYHYYAGDIYSVLGEHRKAAEYYDFVAQADLSEYADYTPDMGDTVGMSEEMIEELRREQEQSVEQISQEEAGYNAIASLNELRKQEMKERGLSEEESYDLASTREFIEYIHSYQRRFSDSEDAAEVLLLAASVQFDGKDYAGAIKDCKTLLASYDDEDIIWDARKLLADAFAADRQFDKAVHHYDILIQEGAERESLIALASGTLFNKANYQKNQGAYQEATETFRSIDELYPESEHRKQAWFEAGLVFQEIEQHDSAAVVFSELPHRFPEAEVELRRNAYGRAAINFAYLEKYEEAAKISIEAAENIGDTAMALAFFSTAADYYDTAQAPNRAGEVMVEIYNKYPLHEKTPAALYRAGDFFENRAENYERAIEVYTILAEEFPETDEGLDGAFSIGYCYKAMGDQRRMADAFAEFAKNFSRHRPNQIQALIYATRAYVELDDFDNAELNVRLATRIYDEYKDEAAIAPELGAEAYYTYGQLNHEQVLRFDLSTGANEREVQGKIDDVREIIEKTVEAYTLSMEQQIREWVVKSLYQLAKLNYDYARMYEERKVFGDVEDQIVGRAQALKGVCPGLYDRAIENLSVLIERAEAEGIESEYIPKARELVVESGYRKALLLKEVGILYRDAPMPAGLSAEEEQIYMDELYDHYLQYIAASVPYYEETIDIAINLHIGHNEWIDSIQKEIEMVEIETMGQITSEYKQVDLDEILQEYRESEEAQQARIAAIKRRTADERKQALATIDRIANSEMPIEEKIERLMEIEENARRALREEEEKIREYREILGINEQ</sequence>
<proteinExistence type="predicted"/>
<dbReference type="InterPro" id="IPR011990">
    <property type="entry name" value="TPR-like_helical_dom_sf"/>
</dbReference>
<evidence type="ECO:0000256" key="1">
    <source>
        <dbReference type="PROSITE-ProRule" id="PRU00339"/>
    </source>
</evidence>
<evidence type="ECO:0000256" key="2">
    <source>
        <dbReference type="SAM" id="Coils"/>
    </source>
</evidence>
<keyword evidence="4" id="KW-0732">Signal</keyword>
<dbReference type="Proteomes" id="UP000017148">
    <property type="component" value="Unassembled WGS sequence"/>
</dbReference>
<evidence type="ECO:0000313" key="6">
    <source>
        <dbReference type="Proteomes" id="UP000017148"/>
    </source>
</evidence>
<feature type="compositionally biased region" description="Basic and acidic residues" evidence="3">
    <location>
        <begin position="45"/>
        <end position="62"/>
    </location>
</feature>
<accession>U7D916</accession>
<dbReference type="STRING" id="1313304.CALK_1455"/>